<name>A0ABV6GY30_9PAST</name>
<comment type="caution">
    <text evidence="1">The sequence shown here is derived from an EMBL/GenBank/DDBJ whole genome shotgun (WGS) entry which is preliminary data.</text>
</comment>
<dbReference type="RefSeq" id="WP_382367875.1">
    <property type="nucleotide sequence ID" value="NZ_JBHLWB010000001.1"/>
</dbReference>
<evidence type="ECO:0000313" key="2">
    <source>
        <dbReference type="Proteomes" id="UP001589767"/>
    </source>
</evidence>
<gene>
    <name evidence="1" type="ORF">ACFFHK_00870</name>
</gene>
<proteinExistence type="predicted"/>
<keyword evidence="2" id="KW-1185">Reference proteome</keyword>
<dbReference type="Proteomes" id="UP001589767">
    <property type="component" value="Unassembled WGS sequence"/>
</dbReference>
<accession>A0ABV6GY30</accession>
<sequence length="75" mass="8855">MQKDVLIEMVANAMATIDLRTDPTSKENEDLHYLVNLRNNLYSTHHDNIDFMLLSNKIKMIKNKYVSLPIHQYYS</sequence>
<organism evidence="1 2">
    <name type="scientific">Gallibacterium trehalosifermentans</name>
    <dbReference type="NCBI Taxonomy" id="516935"/>
    <lineage>
        <taxon>Bacteria</taxon>
        <taxon>Pseudomonadati</taxon>
        <taxon>Pseudomonadota</taxon>
        <taxon>Gammaproteobacteria</taxon>
        <taxon>Pasteurellales</taxon>
        <taxon>Pasteurellaceae</taxon>
        <taxon>Gallibacterium</taxon>
    </lineage>
</organism>
<dbReference type="EMBL" id="JBHLWB010000001">
    <property type="protein sequence ID" value="MFC0308258.1"/>
    <property type="molecule type" value="Genomic_DNA"/>
</dbReference>
<evidence type="ECO:0000313" key="1">
    <source>
        <dbReference type="EMBL" id="MFC0308258.1"/>
    </source>
</evidence>
<protein>
    <submittedName>
        <fullName evidence="1">Uncharacterized protein</fullName>
    </submittedName>
</protein>
<reference evidence="1 2" key="1">
    <citation type="submission" date="2024-09" db="EMBL/GenBank/DDBJ databases">
        <authorList>
            <person name="Sun Q."/>
            <person name="Mori K."/>
        </authorList>
    </citation>
    <scope>NUCLEOTIDE SEQUENCE [LARGE SCALE GENOMIC DNA]</scope>
    <source>
        <strain evidence="1 2">CCM 7539</strain>
    </source>
</reference>